<dbReference type="AlphaFoldDB" id="A0A0F7ZNK6"/>
<name>A0A0F7ZNK6_9HYPO</name>
<dbReference type="OrthoDB" id="103349at2759"/>
<accession>A0A0F7ZNK6</accession>
<dbReference type="InterPro" id="IPR000917">
    <property type="entry name" value="Sulfatase_N"/>
</dbReference>
<dbReference type="EMBL" id="KQ030530">
    <property type="protein sequence ID" value="KJZ73915.1"/>
    <property type="molecule type" value="Genomic_DNA"/>
</dbReference>
<sequence>MGLAAKTWSSAAVAMLGCIGQVVSARALRGRRLVLTIGSRFANRRFVFAFVCLAVFASKLVHIGAHLSALTGSSLRLWGLSFFAQDMILLLLLRFLFEFWNIPGRFEFSLRFIASVLWASIIASISVICIIHTTFFVVSGNEIHWRNVGIAGDAAGRALLLSGLTSCILVVGVLCFGAWVLQDILFIAAGVVADILSLPLVYATSGRLRRIRTQWNRSSYVEIPQDDVEMGEKMEYFEDTETLCREPESPTANAKELPRAGTWRLVFYTAATGLILTQIILCSVRPTDRALSYMSWTPILLPFVELRTPSGGSRVDLGLLSDDDDSTSWTSVSALTDTIPLPWLPSEPVTGFEDWYQNATHYNAAVDPLKISNLDQDLLAGLAGQLRNVTIRNVMFIVLESTRKDVFPVKKESLVMDRLTESWGAQGMPDEALERLKSLTPTAKLITGDFEDGFQEKTGGQRPRGGINFNDAYTTSTYTLKSLTGLLCGVSPLVADFNLEHRHHIYQPCLPHILDALNTLDHGTADNYTAHKWRSAFMQSATLNFDDFGSLMKRIGFPSDSLVDKEYLIGKDAKFGPVTLPDVNYFGFEETPLEDYFRDIFSSARKANERVFLTHVTSTSHHPWTMPGNEAPVELGKGMEDLSNYLNTIGWDDRWLSNVLKILEEEGVADETLLIFAGDHGLPMVENGGVATYYDPNVGGNHVPLVLSHPKLPPITIDDSVSSLQVLPTILDLLVETGSLSPSASQAARDLAHNYEGQSLIRPVLKSADVKSSGSEGTPARTIGNWHFTVINPGRAMIGVRDARHKTWRLVVPTRDDTEWRFSDLEKDPRESHPLSTFGFLGLVARVREEFGKEAAEWVTEAAQVTRWWAEENSKRWRYAHSAA</sequence>
<feature type="transmembrane region" description="Helical" evidence="1">
    <location>
        <begin position="158"/>
        <end position="179"/>
    </location>
</feature>
<feature type="domain" description="Sulfatase N-terminal" evidence="2">
    <location>
        <begin position="462"/>
        <end position="734"/>
    </location>
</feature>
<feature type="transmembrane region" description="Helical" evidence="1">
    <location>
        <begin position="117"/>
        <end position="138"/>
    </location>
</feature>
<keyword evidence="4" id="KW-1185">Reference proteome</keyword>
<dbReference type="SUPFAM" id="SSF53649">
    <property type="entry name" value="Alkaline phosphatase-like"/>
    <property type="match status" value="1"/>
</dbReference>
<proteinExistence type="predicted"/>
<evidence type="ECO:0000313" key="3">
    <source>
        <dbReference type="EMBL" id="KJZ73915.1"/>
    </source>
</evidence>
<organism evidence="3 4">
    <name type="scientific">Hirsutella minnesotensis 3608</name>
    <dbReference type="NCBI Taxonomy" id="1043627"/>
    <lineage>
        <taxon>Eukaryota</taxon>
        <taxon>Fungi</taxon>
        <taxon>Dikarya</taxon>
        <taxon>Ascomycota</taxon>
        <taxon>Pezizomycotina</taxon>
        <taxon>Sordariomycetes</taxon>
        <taxon>Hypocreomycetidae</taxon>
        <taxon>Hypocreales</taxon>
        <taxon>Ophiocordycipitaceae</taxon>
        <taxon>Hirsutella</taxon>
    </lineage>
</organism>
<evidence type="ECO:0000256" key="1">
    <source>
        <dbReference type="SAM" id="Phobius"/>
    </source>
</evidence>
<protein>
    <recommendedName>
        <fullName evidence="2">Sulfatase N-terminal domain-containing protein</fullName>
    </recommendedName>
</protein>
<dbReference type="Pfam" id="PF00884">
    <property type="entry name" value="Sulfatase"/>
    <property type="match status" value="1"/>
</dbReference>
<dbReference type="InterPro" id="IPR052701">
    <property type="entry name" value="GAG_Ulvan_Degrading_Sulfatases"/>
</dbReference>
<dbReference type="Gene3D" id="3.40.720.10">
    <property type="entry name" value="Alkaline Phosphatase, subunit A"/>
    <property type="match status" value="1"/>
</dbReference>
<evidence type="ECO:0000313" key="4">
    <source>
        <dbReference type="Proteomes" id="UP000054481"/>
    </source>
</evidence>
<gene>
    <name evidence="3" type="ORF">HIM_06583</name>
</gene>
<dbReference type="PROSITE" id="PS51257">
    <property type="entry name" value="PROKAR_LIPOPROTEIN"/>
    <property type="match status" value="1"/>
</dbReference>
<dbReference type="InterPro" id="IPR017850">
    <property type="entry name" value="Alkaline_phosphatase_core_sf"/>
</dbReference>
<reference evidence="3 4" key="1">
    <citation type="journal article" date="2014" name="Genome Biol. Evol.">
        <title>Comparative genomics and transcriptomics analyses reveal divergent lifestyle features of nematode endoparasitic fungus Hirsutella minnesotensis.</title>
        <authorList>
            <person name="Lai Y."/>
            <person name="Liu K."/>
            <person name="Zhang X."/>
            <person name="Zhang X."/>
            <person name="Li K."/>
            <person name="Wang N."/>
            <person name="Shu C."/>
            <person name="Wu Y."/>
            <person name="Wang C."/>
            <person name="Bushley K.E."/>
            <person name="Xiang M."/>
            <person name="Liu X."/>
        </authorList>
    </citation>
    <scope>NUCLEOTIDE SEQUENCE [LARGE SCALE GENOMIC DNA]</scope>
    <source>
        <strain evidence="3 4">3608</strain>
    </source>
</reference>
<feature type="transmembrane region" description="Helical" evidence="1">
    <location>
        <begin position="265"/>
        <end position="281"/>
    </location>
</feature>
<feature type="transmembrane region" description="Helical" evidence="1">
    <location>
        <begin position="77"/>
        <end position="97"/>
    </location>
</feature>
<keyword evidence="1" id="KW-0472">Membrane</keyword>
<keyword evidence="1" id="KW-0812">Transmembrane</keyword>
<evidence type="ECO:0000259" key="2">
    <source>
        <dbReference type="Pfam" id="PF00884"/>
    </source>
</evidence>
<keyword evidence="1" id="KW-1133">Transmembrane helix</keyword>
<dbReference type="PANTHER" id="PTHR43751">
    <property type="entry name" value="SULFATASE"/>
    <property type="match status" value="1"/>
</dbReference>
<feature type="transmembrane region" description="Helical" evidence="1">
    <location>
        <begin position="185"/>
        <end position="203"/>
    </location>
</feature>
<dbReference type="Proteomes" id="UP000054481">
    <property type="component" value="Unassembled WGS sequence"/>
</dbReference>
<feature type="transmembrane region" description="Helical" evidence="1">
    <location>
        <begin position="46"/>
        <end position="65"/>
    </location>
</feature>
<dbReference type="PANTHER" id="PTHR43751:SF3">
    <property type="entry name" value="SULFATASE N-TERMINAL DOMAIN-CONTAINING PROTEIN"/>
    <property type="match status" value="1"/>
</dbReference>